<accession>A0A0E9TJY0</accession>
<reference evidence="2" key="2">
    <citation type="journal article" date="2015" name="Fish Shellfish Immunol.">
        <title>Early steps in the European eel (Anguilla anguilla)-Vibrio vulnificus interaction in the gills: Role of the RtxA13 toxin.</title>
        <authorList>
            <person name="Callol A."/>
            <person name="Pajuelo D."/>
            <person name="Ebbesson L."/>
            <person name="Teles M."/>
            <person name="MacKenzie S."/>
            <person name="Amaro C."/>
        </authorList>
    </citation>
    <scope>NUCLEOTIDE SEQUENCE</scope>
</reference>
<feature type="compositionally biased region" description="Low complexity" evidence="1">
    <location>
        <begin position="17"/>
        <end position="33"/>
    </location>
</feature>
<name>A0A0E9TJY0_ANGAN</name>
<protein>
    <submittedName>
        <fullName evidence="2">Uncharacterized protein</fullName>
    </submittedName>
</protein>
<organism evidence="2">
    <name type="scientific">Anguilla anguilla</name>
    <name type="common">European freshwater eel</name>
    <name type="synonym">Muraena anguilla</name>
    <dbReference type="NCBI Taxonomy" id="7936"/>
    <lineage>
        <taxon>Eukaryota</taxon>
        <taxon>Metazoa</taxon>
        <taxon>Chordata</taxon>
        <taxon>Craniata</taxon>
        <taxon>Vertebrata</taxon>
        <taxon>Euteleostomi</taxon>
        <taxon>Actinopterygii</taxon>
        <taxon>Neopterygii</taxon>
        <taxon>Teleostei</taxon>
        <taxon>Anguilliformes</taxon>
        <taxon>Anguillidae</taxon>
        <taxon>Anguilla</taxon>
    </lineage>
</organism>
<evidence type="ECO:0000313" key="2">
    <source>
        <dbReference type="EMBL" id="JAH53891.1"/>
    </source>
</evidence>
<feature type="region of interest" description="Disordered" evidence="1">
    <location>
        <begin position="1"/>
        <end position="33"/>
    </location>
</feature>
<dbReference type="EMBL" id="GBXM01054686">
    <property type="protein sequence ID" value="JAH53891.1"/>
    <property type="molecule type" value="Transcribed_RNA"/>
</dbReference>
<dbReference type="AlphaFoldDB" id="A0A0E9TJY0"/>
<proteinExistence type="predicted"/>
<sequence length="33" mass="3482">MKKRVVSIVEADPPAPTTRSSTTPGSTPKGTKR</sequence>
<reference evidence="2" key="1">
    <citation type="submission" date="2014-11" db="EMBL/GenBank/DDBJ databases">
        <authorList>
            <person name="Amaro Gonzalez C."/>
        </authorList>
    </citation>
    <scope>NUCLEOTIDE SEQUENCE</scope>
</reference>
<evidence type="ECO:0000256" key="1">
    <source>
        <dbReference type="SAM" id="MobiDB-lite"/>
    </source>
</evidence>